<keyword evidence="12 17" id="KW-0520">NAD</keyword>
<dbReference type="GO" id="GO:0003954">
    <property type="term" value="F:NADH dehydrogenase activity"/>
    <property type="evidence" value="ECO:0007669"/>
    <property type="project" value="TreeGrafter"/>
</dbReference>
<feature type="transmembrane region" description="Helical" evidence="17">
    <location>
        <begin position="343"/>
        <end position="361"/>
    </location>
</feature>
<keyword evidence="6 17" id="KW-0813">Transport</keyword>
<dbReference type="EMBL" id="MZ317923">
    <property type="protein sequence ID" value="UHJ18730.1"/>
    <property type="molecule type" value="Genomic_DNA"/>
</dbReference>
<feature type="transmembrane region" description="Helical" evidence="17">
    <location>
        <begin position="181"/>
        <end position="204"/>
    </location>
</feature>
<feature type="transmembrane region" description="Helical" evidence="17">
    <location>
        <begin position="301"/>
        <end position="322"/>
    </location>
</feature>
<feature type="transmembrane region" description="Helical" evidence="17">
    <location>
        <begin position="87"/>
        <end position="105"/>
    </location>
</feature>
<geneLocation type="mitochondrion" evidence="20"/>
<evidence type="ECO:0000256" key="16">
    <source>
        <dbReference type="ARBA" id="ARBA00049551"/>
    </source>
</evidence>
<evidence type="ECO:0000313" key="20">
    <source>
        <dbReference type="EMBL" id="UHJ18730.1"/>
    </source>
</evidence>
<dbReference type="GO" id="GO:0008137">
    <property type="term" value="F:NADH dehydrogenase (ubiquinone) activity"/>
    <property type="evidence" value="ECO:0007669"/>
    <property type="project" value="UniProtKB-UniRule"/>
</dbReference>
<keyword evidence="9" id="KW-1278">Translocase</keyword>
<dbReference type="PANTHER" id="PTHR43507:SF20">
    <property type="entry name" value="NADH-UBIQUINONE OXIDOREDUCTASE CHAIN 4"/>
    <property type="match status" value="1"/>
</dbReference>
<evidence type="ECO:0000256" key="10">
    <source>
        <dbReference type="ARBA" id="ARBA00022982"/>
    </source>
</evidence>
<name>A0A8K1XCB7_9DIPT</name>
<feature type="transmembrane region" description="Helical" evidence="17">
    <location>
        <begin position="273"/>
        <end position="295"/>
    </location>
</feature>
<reference evidence="20" key="1">
    <citation type="submission" date="2021-05" db="EMBL/GenBank/DDBJ databases">
        <title>Sequence analysis of mitochondrial genome of a moth fly (Diptera: Psychodidae) and its phylogenetic implications.</title>
        <authorList>
            <person name="Yao Y."/>
            <person name="Wang Y."/>
            <person name="Xu Y."/>
            <person name="Gao G."/>
            <person name="Kang Z."/>
        </authorList>
    </citation>
    <scope>NUCLEOTIDE SEQUENCE</scope>
</reference>
<evidence type="ECO:0000256" key="17">
    <source>
        <dbReference type="RuleBase" id="RU003297"/>
    </source>
</evidence>
<evidence type="ECO:0000259" key="19">
    <source>
        <dbReference type="Pfam" id="PF01059"/>
    </source>
</evidence>
<feature type="transmembrane region" description="Helical" evidence="17">
    <location>
        <begin position="373"/>
        <end position="401"/>
    </location>
</feature>
<keyword evidence="14 17" id="KW-0496">Mitochondrion</keyword>
<feature type="transmembrane region" description="Helical" evidence="17">
    <location>
        <begin position="216"/>
        <end position="241"/>
    </location>
</feature>
<keyword evidence="11 17" id="KW-1133">Transmembrane helix</keyword>
<feature type="domain" description="NADH:quinone oxidoreductase/Mrp antiporter transmembrane" evidence="18">
    <location>
        <begin position="106"/>
        <end position="390"/>
    </location>
</feature>
<feature type="domain" description="NADH:ubiquinone oxidoreductase chain 4 N-terminal" evidence="19">
    <location>
        <begin position="1"/>
        <end position="103"/>
    </location>
</feature>
<evidence type="ECO:0000256" key="15">
    <source>
        <dbReference type="ARBA" id="ARBA00023136"/>
    </source>
</evidence>
<dbReference type="InterPro" id="IPR003918">
    <property type="entry name" value="NADH_UbQ_OxRdtase"/>
</dbReference>
<feature type="transmembrane region" description="Helical" evidence="17">
    <location>
        <begin position="111"/>
        <end position="132"/>
    </location>
</feature>
<evidence type="ECO:0000256" key="11">
    <source>
        <dbReference type="ARBA" id="ARBA00022989"/>
    </source>
</evidence>
<evidence type="ECO:0000256" key="12">
    <source>
        <dbReference type="ARBA" id="ARBA00023027"/>
    </source>
</evidence>
<dbReference type="PANTHER" id="PTHR43507">
    <property type="entry name" value="NADH-UBIQUINONE OXIDOREDUCTASE CHAIN 4"/>
    <property type="match status" value="1"/>
</dbReference>
<evidence type="ECO:0000256" key="3">
    <source>
        <dbReference type="ARBA" id="ARBA00009025"/>
    </source>
</evidence>
<feature type="transmembrane region" description="Helical" evidence="17">
    <location>
        <begin position="139"/>
        <end position="161"/>
    </location>
</feature>
<keyword evidence="10 17" id="KW-0249">Electron transport</keyword>
<dbReference type="InterPro" id="IPR000260">
    <property type="entry name" value="NADH4_N"/>
</dbReference>
<feature type="transmembrane region" description="Helical" evidence="17">
    <location>
        <begin position="422"/>
        <end position="444"/>
    </location>
</feature>
<evidence type="ECO:0000256" key="14">
    <source>
        <dbReference type="ARBA" id="ARBA00023128"/>
    </source>
</evidence>
<evidence type="ECO:0000256" key="13">
    <source>
        <dbReference type="ARBA" id="ARBA00023075"/>
    </source>
</evidence>
<keyword evidence="7 17" id="KW-0679">Respiratory chain</keyword>
<comment type="catalytic activity">
    <reaction evidence="16 17">
        <text>a ubiquinone + NADH + 5 H(+)(in) = a ubiquinol + NAD(+) + 4 H(+)(out)</text>
        <dbReference type="Rhea" id="RHEA:29091"/>
        <dbReference type="Rhea" id="RHEA-COMP:9565"/>
        <dbReference type="Rhea" id="RHEA-COMP:9566"/>
        <dbReference type="ChEBI" id="CHEBI:15378"/>
        <dbReference type="ChEBI" id="CHEBI:16389"/>
        <dbReference type="ChEBI" id="CHEBI:17976"/>
        <dbReference type="ChEBI" id="CHEBI:57540"/>
        <dbReference type="ChEBI" id="CHEBI:57945"/>
        <dbReference type="EC" id="7.1.1.2"/>
    </reaction>
</comment>
<evidence type="ECO:0000256" key="7">
    <source>
        <dbReference type="ARBA" id="ARBA00022660"/>
    </source>
</evidence>
<dbReference type="PRINTS" id="PR01437">
    <property type="entry name" value="NUOXDRDTASE4"/>
</dbReference>
<keyword evidence="8 17" id="KW-0812">Transmembrane</keyword>
<dbReference type="EC" id="7.1.1.2" evidence="4 17"/>
<dbReference type="GO" id="GO:0015990">
    <property type="term" value="P:electron transport coupled proton transport"/>
    <property type="evidence" value="ECO:0007669"/>
    <property type="project" value="TreeGrafter"/>
</dbReference>
<organism evidence="20">
    <name type="scientific">Pericoma sp. ZHK-2021</name>
    <dbReference type="NCBI Taxonomy" id="2905160"/>
    <lineage>
        <taxon>Eukaryota</taxon>
        <taxon>Metazoa</taxon>
        <taxon>Ecdysozoa</taxon>
        <taxon>Arthropoda</taxon>
        <taxon>Hexapoda</taxon>
        <taxon>Insecta</taxon>
        <taxon>Pterygota</taxon>
        <taxon>Neoptera</taxon>
        <taxon>Endopterygota</taxon>
        <taxon>Diptera</taxon>
        <taxon>Nematocera</taxon>
        <taxon>Psychodoidea</taxon>
        <taxon>Psychodidae</taxon>
        <taxon>Pericoma</taxon>
    </lineage>
</organism>
<dbReference type="AlphaFoldDB" id="A0A8K1XCB7"/>
<evidence type="ECO:0000256" key="9">
    <source>
        <dbReference type="ARBA" id="ARBA00022967"/>
    </source>
</evidence>
<gene>
    <name evidence="20" type="primary">ND4</name>
</gene>
<evidence type="ECO:0000256" key="1">
    <source>
        <dbReference type="ARBA" id="ARBA00003257"/>
    </source>
</evidence>
<accession>A0A8K1XCB7</accession>
<dbReference type="InterPro" id="IPR001750">
    <property type="entry name" value="ND/Mrp_TM"/>
</dbReference>
<evidence type="ECO:0000256" key="5">
    <source>
        <dbReference type="ARBA" id="ARBA00021006"/>
    </source>
</evidence>
<proteinExistence type="inferred from homology"/>
<evidence type="ECO:0000256" key="6">
    <source>
        <dbReference type="ARBA" id="ARBA00022448"/>
    </source>
</evidence>
<comment type="similarity">
    <text evidence="3 17">Belongs to the complex I subunit 4 family.</text>
</comment>
<evidence type="ECO:0000256" key="4">
    <source>
        <dbReference type="ARBA" id="ARBA00012944"/>
    </source>
</evidence>
<feature type="transmembrane region" description="Helical" evidence="17">
    <location>
        <begin position="28"/>
        <end position="45"/>
    </location>
</feature>
<comment type="function">
    <text evidence="1">Core subunit of the mitochondrial membrane respiratory chain NADH dehydrogenase (Complex I) that is believed to belong to the minimal assembly required for catalysis. Complex I functions in the transfer of electrons from NADH to the respiratory chain. The immediate electron acceptor for the enzyme is believed to be ubiquinone.</text>
</comment>
<evidence type="ECO:0000256" key="2">
    <source>
        <dbReference type="ARBA" id="ARBA00004225"/>
    </source>
</evidence>
<dbReference type="GO" id="GO:0042773">
    <property type="term" value="P:ATP synthesis coupled electron transport"/>
    <property type="evidence" value="ECO:0007669"/>
    <property type="project" value="InterPro"/>
</dbReference>
<evidence type="ECO:0000259" key="18">
    <source>
        <dbReference type="Pfam" id="PF00361"/>
    </source>
</evidence>
<protein>
    <recommendedName>
        <fullName evidence="5 17">NADH-ubiquinone oxidoreductase chain 4</fullName>
        <ecNumber evidence="4 17">7.1.1.2</ecNumber>
    </recommendedName>
</protein>
<dbReference type="GO" id="GO:0031966">
    <property type="term" value="C:mitochondrial membrane"/>
    <property type="evidence" value="ECO:0007669"/>
    <property type="project" value="UniProtKB-SubCell"/>
</dbReference>
<dbReference type="GO" id="GO:0048039">
    <property type="term" value="F:ubiquinone binding"/>
    <property type="evidence" value="ECO:0007669"/>
    <property type="project" value="TreeGrafter"/>
</dbReference>
<dbReference type="Pfam" id="PF01059">
    <property type="entry name" value="Oxidored_q5_N"/>
    <property type="match status" value="1"/>
</dbReference>
<comment type="subcellular location">
    <subcellularLocation>
        <location evidence="2 17">Mitochondrion membrane</location>
        <topology evidence="2 17">Multi-pass membrane protein</topology>
    </subcellularLocation>
</comment>
<feature type="transmembrane region" description="Helical" evidence="17">
    <location>
        <begin position="57"/>
        <end position="75"/>
    </location>
</feature>
<dbReference type="Pfam" id="PF00361">
    <property type="entry name" value="Proton_antipo_M"/>
    <property type="match status" value="1"/>
</dbReference>
<feature type="transmembrane region" description="Helical" evidence="17">
    <location>
        <begin position="247"/>
        <end position="266"/>
    </location>
</feature>
<comment type="function">
    <text evidence="17">Core subunit of the mitochondrial membrane respiratory chain NADH dehydrogenase (Complex I) which catalyzes electron transfer from NADH through the respiratory chain, using ubiquinone as an electron acceptor. Essential for the catalytic activity and assembly of complex I.</text>
</comment>
<evidence type="ECO:0000256" key="8">
    <source>
        <dbReference type="ARBA" id="ARBA00022692"/>
    </source>
</evidence>
<keyword evidence="13 17" id="KW-0830">Ubiquinone</keyword>
<keyword evidence="15 17" id="KW-0472">Membrane</keyword>
<feature type="transmembrane region" description="Helical" evidence="17">
    <location>
        <begin position="6"/>
        <end position="23"/>
    </location>
</feature>
<sequence length="445" mass="51847">MMKIIFFIIFLVPLIFTKFNYWLMQNSLFLISFIVIILNFYFNFYSSISYSFGLDNFGYGMILLSFWIISLMFMASEKIFKLNNFMFLYSFLVLFLLLMLIFTFMSMNLFLFYLFFEASLIPTLFLILGWGYQPERLQAGFYLLFYTLFASLPLFISMMYLYMNYNTLFFMMFNQYSFMYLYFYVSLIFAFLVKMPMFLVHLWLPKAHVEAPISGSMILAGVLLKLGGYGMIRVFSLIQIMGLKFNIFWISISLFGGTLISLLCLYQSDLKSLIAYSSVAHMSIVISGLMTMSFWGMSGAYLLMISHGLCSSGLFCLANIAYERVGSRSMMINKGMMNFMPSMALWWFLLSSFNMAAPPSINLLSEISLLNSIISWSYVSMIMLMLLSFFSASYTVYLYSYSQHGKISFSLYGLCSGNLREYLLLFLHWLPLLVLIVKVDTFFYM</sequence>